<dbReference type="Pfam" id="PF08389">
    <property type="entry name" value="Xpo1"/>
    <property type="match status" value="1"/>
</dbReference>
<comment type="subunit">
    <text evidence="3">Interacts with UBC9, RAN, RBM8A, eIF-1A and PAX6.</text>
</comment>
<dbReference type="PROSITE" id="PS50166">
    <property type="entry name" value="IMPORTIN_B_NT"/>
    <property type="match status" value="1"/>
</dbReference>
<dbReference type="InterPro" id="IPR040709">
    <property type="entry name" value="Importin_rep_1"/>
</dbReference>
<evidence type="ECO:0000256" key="1">
    <source>
        <dbReference type="ARBA" id="ARBA00004123"/>
    </source>
</evidence>
<dbReference type="PANTHER" id="PTHR12363">
    <property type="entry name" value="TRANSPORTIN 3 AND IMPORTIN 13"/>
    <property type="match status" value="1"/>
</dbReference>
<keyword evidence="10" id="KW-1185">Reference proteome</keyword>
<dbReference type="GO" id="GO:0006606">
    <property type="term" value="P:protein import into nucleus"/>
    <property type="evidence" value="ECO:0007669"/>
    <property type="project" value="TreeGrafter"/>
</dbReference>
<dbReference type="Proteomes" id="UP000005408">
    <property type="component" value="Unassembled WGS sequence"/>
</dbReference>
<protein>
    <recommendedName>
        <fullName evidence="4">Importin-13</fullName>
    </recommendedName>
</protein>
<dbReference type="Pfam" id="PF18806">
    <property type="entry name" value="Importin_rep_3"/>
    <property type="match status" value="1"/>
</dbReference>
<keyword evidence="5" id="KW-0813">Transport</keyword>
<dbReference type="InterPro" id="IPR051345">
    <property type="entry name" value="Importin_beta-like_NTR"/>
</dbReference>
<evidence type="ECO:0000256" key="3">
    <source>
        <dbReference type="ARBA" id="ARBA00011422"/>
    </source>
</evidence>
<dbReference type="EnsemblMetazoa" id="G206.11">
    <property type="protein sequence ID" value="G206.11:cds"/>
    <property type="gene ID" value="G206"/>
</dbReference>
<keyword evidence="6" id="KW-0677">Repeat</keyword>
<evidence type="ECO:0000259" key="8">
    <source>
        <dbReference type="PROSITE" id="PS50166"/>
    </source>
</evidence>
<evidence type="ECO:0000313" key="10">
    <source>
        <dbReference type="Proteomes" id="UP000005408"/>
    </source>
</evidence>
<dbReference type="InterPro" id="IPR001494">
    <property type="entry name" value="Importin-beta_N"/>
</dbReference>
<dbReference type="InterPro" id="IPR016024">
    <property type="entry name" value="ARM-type_fold"/>
</dbReference>
<name>A0A8W8JRD4_MAGGI</name>
<dbReference type="Pfam" id="PF18773">
    <property type="entry name" value="Importin_rep"/>
    <property type="match status" value="1"/>
</dbReference>
<keyword evidence="7" id="KW-0539">Nucleus</keyword>
<evidence type="ECO:0000256" key="2">
    <source>
        <dbReference type="ARBA" id="ARBA00007991"/>
    </source>
</evidence>
<dbReference type="GO" id="GO:0005737">
    <property type="term" value="C:cytoplasm"/>
    <property type="evidence" value="ECO:0007669"/>
    <property type="project" value="TreeGrafter"/>
</dbReference>
<dbReference type="PANTHER" id="PTHR12363:SF33">
    <property type="entry name" value="IMPORTIN-13"/>
    <property type="match status" value="1"/>
</dbReference>
<sequence length="976" mass="110757">MIFHPYDFPTAVWLYFRYCWRYCLLKSDEMTSELSASCIEQAVNQFYSGGQQQQIEQWLTLTQISPQAWGFCWDLLSPEKTVEVRFYGANTLYAKISRYWSEVPHDQYDNLRTRLLQKIMELCSGDKIITTRLCVSLAALILHMTPEDWPDPVPQLISTFQSLQTVTEEQRCQVLLEILRVLPEEYFSANLSQSRRLVLNGELNKSLSHVLPLLRSLLLPGAPTDVKRAALQCFSSWLDLGSVFSEAEDIILLTFQCLQNQDLFDTAVETLVNVFSHPSNERYHNTMKKYLPCVLGLQDSFMKARDSLDMDVCQRVGQIIISFAENNVTLLLQWAVDPEVRETTINFINLVLTCTSIPGHFPVDENFSNMFFTFWYLLQDGIQDPPVERSKVLHQMFCPIFLSLIQTLLIKVQYPEEEEYNSWTKDDKEEFRCYRQDIGDTMMYSYSILREPLLGFMCNTLNSGAENPKETQWQLIEAVFFLFTSVAENVDLEEEVHIPSMLSVLPKLPYNNVKYISAALKMIGSYSEWINCHPGYLNCVIPLILQGLQGLQNSEIAESATMSLKDVTGENLDHIQPHAPQILGACQHAFQSGLLKTRDSMRLMHSVGQVLSVMKYDDIMQYLTSLLSPLLQELQNLITREPSTPVKAAILSRLSILGSLFSSLDTERDKEDVKVKPRSTEPKPVAVLLQQLAPIIQGLLANWITDPGVIEGICAMFKHALKTLLDDFGLLSKDVAEMLVQMYQVNPSPAILDLSKQLIIMHHEDSQLSPVVVTLLGSLSTITLELFTKGPQNYTDVIEAFMNLLSQVLKKSKAILTTEQCVVQMKSLFHSALQALSLPEHQTVKATCSFLGEFLSAGETTPVIKALVQEEGSLLLDKILRAVGGESARGLVENLSDIFLMLNKHYPENMPVWMNQLLKQEGYPSPKVTKADKDIFIKAVLREKINKRKIREVSKEFSLKCRGMFGTEYAANTGFP</sequence>
<dbReference type="Pfam" id="PF03810">
    <property type="entry name" value="IBN_N"/>
    <property type="match status" value="1"/>
</dbReference>
<accession>A0A8W8JRD4</accession>
<dbReference type="InterPro" id="IPR040520">
    <property type="entry name" value="Importin_rep_3"/>
</dbReference>
<evidence type="ECO:0000313" key="9">
    <source>
        <dbReference type="EnsemblMetazoa" id="G206.11:cds"/>
    </source>
</evidence>
<dbReference type="InterPro" id="IPR011989">
    <property type="entry name" value="ARM-like"/>
</dbReference>
<evidence type="ECO:0000256" key="5">
    <source>
        <dbReference type="ARBA" id="ARBA00022448"/>
    </source>
</evidence>
<evidence type="ECO:0000256" key="6">
    <source>
        <dbReference type="ARBA" id="ARBA00022737"/>
    </source>
</evidence>
<proteinExistence type="inferred from homology"/>
<dbReference type="Gene3D" id="1.25.10.10">
    <property type="entry name" value="Leucine-rich Repeat Variant"/>
    <property type="match status" value="1"/>
</dbReference>
<reference evidence="9" key="1">
    <citation type="submission" date="2022-08" db="UniProtKB">
        <authorList>
            <consortium name="EnsemblMetazoa"/>
        </authorList>
    </citation>
    <scope>IDENTIFICATION</scope>
    <source>
        <strain evidence="9">05x7-T-G4-1.051#20</strain>
    </source>
</reference>
<dbReference type="AlphaFoldDB" id="A0A8W8JRD4"/>
<dbReference type="GO" id="GO:0005634">
    <property type="term" value="C:nucleus"/>
    <property type="evidence" value="ECO:0007669"/>
    <property type="project" value="UniProtKB-SubCell"/>
</dbReference>
<dbReference type="InterPro" id="IPR013598">
    <property type="entry name" value="Exportin-1/Importin-b-like"/>
</dbReference>
<evidence type="ECO:0000256" key="4">
    <source>
        <dbReference type="ARBA" id="ARBA00016020"/>
    </source>
</evidence>
<feature type="domain" description="Importin N-terminal" evidence="8">
    <location>
        <begin position="51"/>
        <end position="121"/>
    </location>
</feature>
<comment type="subcellular location">
    <subcellularLocation>
        <location evidence="1">Nucleus</location>
    </subcellularLocation>
</comment>
<dbReference type="GO" id="GO:0031267">
    <property type="term" value="F:small GTPase binding"/>
    <property type="evidence" value="ECO:0007669"/>
    <property type="project" value="InterPro"/>
</dbReference>
<comment type="similarity">
    <text evidence="2">Belongs to the importin beta family.</text>
</comment>
<evidence type="ECO:0000256" key="7">
    <source>
        <dbReference type="ARBA" id="ARBA00023242"/>
    </source>
</evidence>
<organism evidence="9 10">
    <name type="scientific">Magallana gigas</name>
    <name type="common">Pacific oyster</name>
    <name type="synonym">Crassostrea gigas</name>
    <dbReference type="NCBI Taxonomy" id="29159"/>
    <lineage>
        <taxon>Eukaryota</taxon>
        <taxon>Metazoa</taxon>
        <taxon>Spiralia</taxon>
        <taxon>Lophotrochozoa</taxon>
        <taxon>Mollusca</taxon>
        <taxon>Bivalvia</taxon>
        <taxon>Autobranchia</taxon>
        <taxon>Pteriomorphia</taxon>
        <taxon>Ostreida</taxon>
        <taxon>Ostreoidea</taxon>
        <taxon>Ostreidae</taxon>
        <taxon>Magallana</taxon>
    </lineage>
</organism>
<dbReference type="SUPFAM" id="SSF48371">
    <property type="entry name" value="ARM repeat"/>
    <property type="match status" value="1"/>
</dbReference>